<evidence type="ECO:0000313" key="3">
    <source>
        <dbReference type="Proteomes" id="UP000248987"/>
    </source>
</evidence>
<dbReference type="AlphaFoldDB" id="A0A1A7R241"/>
<gene>
    <name evidence="2" type="ORF">LX77_01613</name>
</gene>
<dbReference type="OrthoDB" id="1121656at2"/>
<organism evidence="2 3">
    <name type="scientific">Gelidibacter algens</name>
    <dbReference type="NCBI Taxonomy" id="49280"/>
    <lineage>
        <taxon>Bacteria</taxon>
        <taxon>Pseudomonadati</taxon>
        <taxon>Bacteroidota</taxon>
        <taxon>Flavobacteriia</taxon>
        <taxon>Flavobacteriales</taxon>
        <taxon>Flavobacteriaceae</taxon>
        <taxon>Gelidibacter</taxon>
    </lineage>
</organism>
<keyword evidence="1" id="KW-0472">Membrane</keyword>
<dbReference type="Proteomes" id="UP000248987">
    <property type="component" value="Unassembled WGS sequence"/>
</dbReference>
<sequence>MKLDSLEVDSSFLKRVFLGIILAITSLNLSFGQELQDGQKRWSSETRLSLDDFKIKVSEANNEVAFSQFMITHAIGGFDFMKKNMNQKVGNIFLGNASYIDTSRVENIQEQLDFQQMQFDLAEIQARNFRKRVLKNKSQLTKGFDIINKINNEIMSELSEMRLTLMRDTDTGRNKQQVAEWKEKIKIDLKVLHDFRFENKEKIKLTE</sequence>
<dbReference type="STRING" id="49280.A9996_07160"/>
<reference evidence="2 3" key="1">
    <citation type="submission" date="2018-06" db="EMBL/GenBank/DDBJ databases">
        <title>Genomic Encyclopedia of Archaeal and Bacterial Type Strains, Phase II (KMG-II): from individual species to whole genera.</title>
        <authorList>
            <person name="Goeker M."/>
        </authorList>
    </citation>
    <scope>NUCLEOTIDE SEQUENCE [LARGE SCALE GENOMIC DNA]</scope>
    <source>
        <strain evidence="2 3">DSM 12408</strain>
    </source>
</reference>
<keyword evidence="1" id="KW-0812">Transmembrane</keyword>
<evidence type="ECO:0000313" key="2">
    <source>
        <dbReference type="EMBL" id="RAJ25310.1"/>
    </source>
</evidence>
<name>A0A1A7R241_9FLAO</name>
<feature type="transmembrane region" description="Helical" evidence="1">
    <location>
        <begin position="12"/>
        <end position="31"/>
    </location>
</feature>
<dbReference type="RefSeq" id="WP_066432693.1">
    <property type="nucleotide sequence ID" value="NZ_LZRN01000011.1"/>
</dbReference>
<proteinExistence type="predicted"/>
<evidence type="ECO:0000256" key="1">
    <source>
        <dbReference type="SAM" id="Phobius"/>
    </source>
</evidence>
<keyword evidence="3" id="KW-1185">Reference proteome</keyword>
<protein>
    <submittedName>
        <fullName evidence="2">Uncharacterized protein</fullName>
    </submittedName>
</protein>
<comment type="caution">
    <text evidence="2">The sequence shown here is derived from an EMBL/GenBank/DDBJ whole genome shotgun (WGS) entry which is preliminary data.</text>
</comment>
<dbReference type="EMBL" id="QLLQ01000004">
    <property type="protein sequence ID" value="RAJ25310.1"/>
    <property type="molecule type" value="Genomic_DNA"/>
</dbReference>
<accession>A0A1A7R241</accession>
<keyword evidence="1" id="KW-1133">Transmembrane helix</keyword>